<gene>
    <name evidence="2" type="ORF">PND83_02520</name>
    <name evidence="3" type="ORF">PNE06_10180</name>
</gene>
<dbReference type="EMBL" id="JAQLWO010000002">
    <property type="protein sequence ID" value="MDB7904845.1"/>
    <property type="molecule type" value="Genomic_DNA"/>
</dbReference>
<name>A0AAW6BZ04_FLAPL</name>
<dbReference type="GeneID" id="63974379"/>
<sequence>MPIKTKSAAPFDGLGSLRVLQQDNDLNWDVRIEIMRSGLNENGWDYRNIGRYANTFRGTPILCAYLPGGRIGDGHNMTESRGMDGQVHYSFTDGTAERIVGIIYDTDDAVWTEERDGEVWAIARGKLWRFYNPELVDKIARQGRMSVSAETNVTKAHRETDREVYSQWYGLGVTILGDGVAPAVPGANIKALEAMQSQFKEMQLRAASYHTDKPQDNNKGVKTLSGMSNVPLLKKVQEKFKDYRILDMSENGDHILMLNASGLPCTYASKAEDHDTVIPERITYANLSAPFKFEDGTVVSVDVTTMLAASVEAANNRAESAETKCSNLEKENEALNAKVKAMNEAEDKRRIKAAKEVIEKAISEADACHMELSEDTRKQLMDAVEAGCYNTVLNEAGEWVGDQKATADVMSKIGELSMQAARAKANAQEKRYVWEGGGSATNAAGGDSNAFLSQAIKNISD</sequence>
<evidence type="ECO:0000313" key="3">
    <source>
        <dbReference type="EMBL" id="MDB7933437.1"/>
    </source>
</evidence>
<comment type="caution">
    <text evidence="2">The sequence shown here is derived from an EMBL/GenBank/DDBJ whole genome shotgun (WGS) entry which is preliminary data.</text>
</comment>
<evidence type="ECO:0000313" key="4">
    <source>
        <dbReference type="Proteomes" id="UP001211006"/>
    </source>
</evidence>
<evidence type="ECO:0000313" key="2">
    <source>
        <dbReference type="EMBL" id="MDB7904845.1"/>
    </source>
</evidence>
<dbReference type="AlphaFoldDB" id="A0AAW6BZ04"/>
<proteinExistence type="predicted"/>
<dbReference type="Proteomes" id="UP001211006">
    <property type="component" value="Unassembled WGS sequence"/>
</dbReference>
<accession>A0AAW6BZ04</accession>
<reference evidence="2" key="1">
    <citation type="submission" date="2023-01" db="EMBL/GenBank/DDBJ databases">
        <title>Human gut microbiome strain richness.</title>
        <authorList>
            <person name="Chen-Liaw A."/>
        </authorList>
    </citation>
    <scope>NUCLEOTIDE SEQUENCE</scope>
    <source>
        <strain evidence="3">1001287st1_F4_1001285I_161205</strain>
        <strain evidence="2">2225st1_A6_2225SCRN_200828</strain>
    </source>
</reference>
<dbReference type="RefSeq" id="WP_007488709.1">
    <property type="nucleotide sequence ID" value="NZ_BAABXT010000001.1"/>
</dbReference>
<feature type="coiled-coil region" evidence="1">
    <location>
        <begin position="311"/>
        <end position="348"/>
    </location>
</feature>
<protein>
    <submittedName>
        <fullName evidence="2">Uncharacterized protein</fullName>
    </submittedName>
</protein>
<organism evidence="2 4">
    <name type="scientific">Flavonifractor plautii</name>
    <name type="common">Fusobacterium plautii</name>
    <dbReference type="NCBI Taxonomy" id="292800"/>
    <lineage>
        <taxon>Bacteria</taxon>
        <taxon>Bacillati</taxon>
        <taxon>Bacillota</taxon>
        <taxon>Clostridia</taxon>
        <taxon>Eubacteriales</taxon>
        <taxon>Oscillospiraceae</taxon>
        <taxon>Flavonifractor</taxon>
    </lineage>
</organism>
<keyword evidence="1" id="KW-0175">Coiled coil</keyword>
<dbReference type="EMBL" id="JAQLWV010000013">
    <property type="protein sequence ID" value="MDB7933437.1"/>
    <property type="molecule type" value="Genomic_DNA"/>
</dbReference>
<evidence type="ECO:0000256" key="1">
    <source>
        <dbReference type="SAM" id="Coils"/>
    </source>
</evidence>
<dbReference type="Proteomes" id="UP001211173">
    <property type="component" value="Unassembled WGS sequence"/>
</dbReference>